<dbReference type="AlphaFoldDB" id="A0A6C0EHS0"/>
<dbReference type="GO" id="GO:0006457">
    <property type="term" value="P:protein folding"/>
    <property type="evidence" value="ECO:0007669"/>
    <property type="project" value="TreeGrafter"/>
</dbReference>
<evidence type="ECO:0000259" key="2">
    <source>
        <dbReference type="PROSITE" id="PS51352"/>
    </source>
</evidence>
<keyword evidence="1" id="KW-0472">Membrane</keyword>
<dbReference type="CDD" id="cd02961">
    <property type="entry name" value="PDI_a_family"/>
    <property type="match status" value="1"/>
</dbReference>
<reference evidence="3" key="1">
    <citation type="journal article" date="2020" name="Nature">
        <title>Giant virus diversity and host interactions through global metagenomics.</title>
        <authorList>
            <person name="Schulz F."/>
            <person name="Roux S."/>
            <person name="Paez-Espino D."/>
            <person name="Jungbluth S."/>
            <person name="Walsh D.A."/>
            <person name="Denef V.J."/>
            <person name="McMahon K.D."/>
            <person name="Konstantinidis K.T."/>
            <person name="Eloe-Fadrosh E.A."/>
            <person name="Kyrpides N.C."/>
            <person name="Woyke T."/>
        </authorList>
    </citation>
    <scope>NUCLEOTIDE SEQUENCE</scope>
    <source>
        <strain evidence="3">GVMAG-M-3300001348-25</strain>
    </source>
</reference>
<dbReference type="EMBL" id="MN738852">
    <property type="protein sequence ID" value="QHT28171.1"/>
    <property type="molecule type" value="Genomic_DNA"/>
</dbReference>
<dbReference type="InterPro" id="IPR013766">
    <property type="entry name" value="Thioredoxin_domain"/>
</dbReference>
<feature type="transmembrane region" description="Helical" evidence="1">
    <location>
        <begin position="12"/>
        <end position="31"/>
    </location>
</feature>
<dbReference type="InterPro" id="IPR036249">
    <property type="entry name" value="Thioredoxin-like_sf"/>
</dbReference>
<accession>A0A6C0EHS0</accession>
<keyword evidence="1" id="KW-0812">Transmembrane</keyword>
<sequence length="153" mass="17786">MTFSIQDLFNNKYVMIAIIVLIFVVSAYFLYRNYANQNSETITDDIYEGMDNNDGSEAELMLFHVDWCPHCKTALPEWEKLKQEYANKKVNGHKIIFLEYNCTEESEETTKKMETYKIEGFPTIKLKVEGRVIEFDAKVTKANLEQFLATALA</sequence>
<dbReference type="Pfam" id="PF00085">
    <property type="entry name" value="Thioredoxin"/>
    <property type="match status" value="1"/>
</dbReference>
<feature type="domain" description="Thioredoxin" evidence="2">
    <location>
        <begin position="1"/>
        <end position="153"/>
    </location>
</feature>
<dbReference type="GO" id="GO:0003756">
    <property type="term" value="F:protein disulfide isomerase activity"/>
    <property type="evidence" value="ECO:0007669"/>
    <property type="project" value="TreeGrafter"/>
</dbReference>
<dbReference type="Gene3D" id="3.40.30.10">
    <property type="entry name" value="Glutaredoxin"/>
    <property type="match status" value="1"/>
</dbReference>
<keyword evidence="1" id="KW-1133">Transmembrane helix</keyword>
<dbReference type="GO" id="GO:0005783">
    <property type="term" value="C:endoplasmic reticulum"/>
    <property type="evidence" value="ECO:0007669"/>
    <property type="project" value="TreeGrafter"/>
</dbReference>
<dbReference type="InterPro" id="IPR051063">
    <property type="entry name" value="PDI"/>
</dbReference>
<dbReference type="PANTHER" id="PTHR45672">
    <property type="entry name" value="PROTEIN DISULFIDE-ISOMERASE C17H9.14C-RELATED"/>
    <property type="match status" value="1"/>
</dbReference>
<dbReference type="PROSITE" id="PS51352">
    <property type="entry name" value="THIOREDOXIN_2"/>
    <property type="match status" value="1"/>
</dbReference>
<organism evidence="3">
    <name type="scientific">viral metagenome</name>
    <dbReference type="NCBI Taxonomy" id="1070528"/>
    <lineage>
        <taxon>unclassified sequences</taxon>
        <taxon>metagenomes</taxon>
        <taxon>organismal metagenomes</taxon>
    </lineage>
</organism>
<protein>
    <recommendedName>
        <fullName evidence="2">Thioredoxin domain-containing protein</fullName>
    </recommendedName>
</protein>
<proteinExistence type="predicted"/>
<evidence type="ECO:0000256" key="1">
    <source>
        <dbReference type="SAM" id="Phobius"/>
    </source>
</evidence>
<name>A0A6C0EHS0_9ZZZZ</name>
<evidence type="ECO:0000313" key="3">
    <source>
        <dbReference type="EMBL" id="QHT28171.1"/>
    </source>
</evidence>
<dbReference type="SUPFAM" id="SSF52833">
    <property type="entry name" value="Thioredoxin-like"/>
    <property type="match status" value="1"/>
</dbReference>